<dbReference type="SMART" id="SM00448">
    <property type="entry name" value="REC"/>
    <property type="match status" value="1"/>
</dbReference>
<name>A0ABX2TJD8_9PROT</name>
<organism evidence="4 5">
    <name type="scientific">Azospirillum oleiclasticum</name>
    <dbReference type="NCBI Taxonomy" id="2735135"/>
    <lineage>
        <taxon>Bacteria</taxon>
        <taxon>Pseudomonadati</taxon>
        <taxon>Pseudomonadota</taxon>
        <taxon>Alphaproteobacteria</taxon>
        <taxon>Rhodospirillales</taxon>
        <taxon>Azospirillaceae</taxon>
        <taxon>Azospirillum</taxon>
    </lineage>
</organism>
<gene>
    <name evidence="4" type="ORF">HND93_32580</name>
</gene>
<dbReference type="InterPro" id="IPR001789">
    <property type="entry name" value="Sig_transdc_resp-reg_receiver"/>
</dbReference>
<proteinExistence type="predicted"/>
<dbReference type="Gene3D" id="3.40.50.2300">
    <property type="match status" value="1"/>
</dbReference>
<evidence type="ECO:0000256" key="2">
    <source>
        <dbReference type="PROSITE-ProRule" id="PRU00169"/>
    </source>
</evidence>
<accession>A0ABX2TJD8</accession>
<comment type="caution">
    <text evidence="4">The sequence shown here is derived from an EMBL/GenBank/DDBJ whole genome shotgun (WGS) entry which is preliminary data.</text>
</comment>
<feature type="modified residue" description="4-aspartylphosphate" evidence="2">
    <location>
        <position position="65"/>
    </location>
</feature>
<dbReference type="Proteomes" id="UP000584642">
    <property type="component" value="Unassembled WGS sequence"/>
</dbReference>
<dbReference type="SUPFAM" id="SSF52172">
    <property type="entry name" value="CheY-like"/>
    <property type="match status" value="1"/>
</dbReference>
<dbReference type="EMBL" id="JABFDB010000040">
    <property type="protein sequence ID" value="NYZ24465.1"/>
    <property type="molecule type" value="Genomic_DNA"/>
</dbReference>
<sequence>MNAVSALATGPGAISVLVVDDDDTTRGILTSVLTGFGFGSVLEACDGEAAADTLRNMRVDLVICDVKMDGMNGLALVRLVRSGADAGMRHTRNVPIIMLTSYGDERVIAACHAAGANAYIVKPLRPLRLIQRIAAVCRVEIPKLTELASKPSAIAMVGGQFVS</sequence>
<keyword evidence="5" id="KW-1185">Reference proteome</keyword>
<protein>
    <submittedName>
        <fullName evidence="4">Response regulator</fullName>
    </submittedName>
</protein>
<evidence type="ECO:0000256" key="1">
    <source>
        <dbReference type="ARBA" id="ARBA00022553"/>
    </source>
</evidence>
<dbReference type="InterPro" id="IPR011006">
    <property type="entry name" value="CheY-like_superfamily"/>
</dbReference>
<keyword evidence="1 2" id="KW-0597">Phosphoprotein</keyword>
<dbReference type="PROSITE" id="PS50110">
    <property type="entry name" value="RESPONSE_REGULATORY"/>
    <property type="match status" value="1"/>
</dbReference>
<dbReference type="InterPro" id="IPR050595">
    <property type="entry name" value="Bact_response_regulator"/>
</dbReference>
<dbReference type="RefSeq" id="WP_180286237.1">
    <property type="nucleotide sequence ID" value="NZ_JABFDB010000040.1"/>
</dbReference>
<dbReference type="Pfam" id="PF00072">
    <property type="entry name" value="Response_reg"/>
    <property type="match status" value="1"/>
</dbReference>
<dbReference type="PANTHER" id="PTHR44591:SF25">
    <property type="entry name" value="CHEMOTAXIS TWO-COMPONENT RESPONSE REGULATOR"/>
    <property type="match status" value="1"/>
</dbReference>
<evidence type="ECO:0000259" key="3">
    <source>
        <dbReference type="PROSITE" id="PS50110"/>
    </source>
</evidence>
<evidence type="ECO:0000313" key="5">
    <source>
        <dbReference type="Proteomes" id="UP000584642"/>
    </source>
</evidence>
<reference evidence="4 5" key="1">
    <citation type="submission" date="2020-05" db="EMBL/GenBank/DDBJ databases">
        <title>Azospirillum oleiclasticum sp. nov, a nitrogen-fixing and heavy crude oil-emulsifying bacterium isolated from the crude oil of Yumen Oilfield.</title>
        <authorList>
            <person name="Wu D."/>
            <person name="Cai M."/>
            <person name="Zhang X."/>
        </authorList>
    </citation>
    <scope>NUCLEOTIDE SEQUENCE [LARGE SCALE GENOMIC DNA]</scope>
    <source>
        <strain evidence="4 5">ROY-1-1-2</strain>
    </source>
</reference>
<dbReference type="PANTHER" id="PTHR44591">
    <property type="entry name" value="STRESS RESPONSE REGULATOR PROTEIN 1"/>
    <property type="match status" value="1"/>
</dbReference>
<evidence type="ECO:0000313" key="4">
    <source>
        <dbReference type="EMBL" id="NYZ24465.1"/>
    </source>
</evidence>
<feature type="domain" description="Response regulatory" evidence="3">
    <location>
        <begin position="15"/>
        <end position="137"/>
    </location>
</feature>